<dbReference type="Pfam" id="PF00155">
    <property type="entry name" value="Aminotran_1_2"/>
    <property type="match status" value="1"/>
</dbReference>
<dbReference type="SUPFAM" id="SSF53383">
    <property type="entry name" value="PLP-dependent transferases"/>
    <property type="match status" value="1"/>
</dbReference>
<evidence type="ECO:0000256" key="4">
    <source>
        <dbReference type="ARBA" id="ARBA00022898"/>
    </source>
</evidence>
<dbReference type="EMBL" id="BNAF01000003">
    <property type="protein sequence ID" value="GHE28395.1"/>
    <property type="molecule type" value="Genomic_DNA"/>
</dbReference>
<dbReference type="InterPro" id="IPR015424">
    <property type="entry name" value="PyrdxlP-dep_Trfase"/>
</dbReference>
<gene>
    <name evidence="6" type="ORF">GCM10017764_08460</name>
</gene>
<dbReference type="PANTHER" id="PTHR43807:SF20">
    <property type="entry name" value="FI04487P"/>
    <property type="match status" value="1"/>
</dbReference>
<protein>
    <submittedName>
        <fullName evidence="6">Aminotransferase</fullName>
    </submittedName>
</protein>
<dbReference type="PANTHER" id="PTHR43807">
    <property type="entry name" value="FI04487P"/>
    <property type="match status" value="1"/>
</dbReference>
<evidence type="ECO:0000256" key="3">
    <source>
        <dbReference type="ARBA" id="ARBA00022679"/>
    </source>
</evidence>
<keyword evidence="2 6" id="KW-0032">Aminotransferase</keyword>
<dbReference type="InterPro" id="IPR015421">
    <property type="entry name" value="PyrdxlP-dep_Trfase_major"/>
</dbReference>
<dbReference type="Gene3D" id="3.90.1150.10">
    <property type="entry name" value="Aspartate Aminotransferase, domain 1"/>
    <property type="match status" value="1"/>
</dbReference>
<keyword evidence="3" id="KW-0808">Transferase</keyword>
<comment type="cofactor">
    <cofactor evidence="1">
        <name>pyridoxal 5'-phosphate</name>
        <dbReference type="ChEBI" id="CHEBI:597326"/>
    </cofactor>
</comment>
<evidence type="ECO:0000256" key="1">
    <source>
        <dbReference type="ARBA" id="ARBA00001933"/>
    </source>
</evidence>
<dbReference type="Proteomes" id="UP000620550">
    <property type="component" value="Unassembled WGS sequence"/>
</dbReference>
<accession>A0ABQ3HWW6</accession>
<dbReference type="NCBIfam" id="NF006569">
    <property type="entry name" value="PRK09082.1"/>
    <property type="match status" value="1"/>
</dbReference>
<dbReference type="InterPro" id="IPR004839">
    <property type="entry name" value="Aminotransferase_I/II_large"/>
</dbReference>
<feature type="domain" description="Aminotransferase class I/classII large" evidence="5">
    <location>
        <begin position="11"/>
        <end position="358"/>
    </location>
</feature>
<name>A0ABQ3HWW6_9SPHI</name>
<evidence type="ECO:0000256" key="2">
    <source>
        <dbReference type="ARBA" id="ARBA00022576"/>
    </source>
</evidence>
<comment type="caution">
    <text evidence="6">The sequence shown here is derived from an EMBL/GenBank/DDBJ whole genome shotgun (WGS) entry which is preliminary data.</text>
</comment>
<dbReference type="GO" id="GO:0008483">
    <property type="term" value="F:transaminase activity"/>
    <property type="evidence" value="ECO:0007669"/>
    <property type="project" value="UniProtKB-KW"/>
</dbReference>
<dbReference type="Gene3D" id="3.40.640.10">
    <property type="entry name" value="Type I PLP-dependent aspartate aminotransferase-like (Major domain)"/>
    <property type="match status" value="1"/>
</dbReference>
<proteinExistence type="predicted"/>
<sequence>MSALATQHGAVNLSQGFPNYPVSAALIALVDKYMEKGWNQYAPMPGCMPLREQIAQKVSDVYAVAVHPESEVTITAGATQALFTAMATVVQPGDEVIIFEPAYDSYRPSVEVFGGKVVPVRLLAPDFAVDWQEVRAAITKKTKLIIVNNPGNPSTKIWTDSDWKQLQQILQDNAVFLLSDEVYEHIVFDGQKHKSVLSYPALRERSWVVASFGKLLHTTGWKLGYVIAPPLLTQEFRKVHQFNVFSVNTPMQMAIAEYLKDSSCYLDLPAFMQEKRDFLVKGLLRSRFSVVPSEGTYFLLAGYQQISGQPEREFAQDLTINHGVATVPVAAFYSTPCEQKLVRICFAKDGDTLSRAVELLQKV</sequence>
<evidence type="ECO:0000259" key="5">
    <source>
        <dbReference type="Pfam" id="PF00155"/>
    </source>
</evidence>
<dbReference type="InterPro" id="IPR015422">
    <property type="entry name" value="PyrdxlP-dep_Trfase_small"/>
</dbReference>
<dbReference type="InterPro" id="IPR051326">
    <property type="entry name" value="Kynurenine-oxoglutarate_AT"/>
</dbReference>
<reference evidence="7" key="1">
    <citation type="journal article" date="2019" name="Int. J. Syst. Evol. Microbiol.">
        <title>The Global Catalogue of Microorganisms (GCM) 10K type strain sequencing project: providing services to taxonomists for standard genome sequencing and annotation.</title>
        <authorList>
            <consortium name="The Broad Institute Genomics Platform"/>
            <consortium name="The Broad Institute Genome Sequencing Center for Infectious Disease"/>
            <person name="Wu L."/>
            <person name="Ma J."/>
        </authorList>
    </citation>
    <scope>NUCLEOTIDE SEQUENCE [LARGE SCALE GENOMIC DNA]</scope>
    <source>
        <strain evidence="7">CGMCC 1.12966</strain>
    </source>
</reference>
<dbReference type="CDD" id="cd00609">
    <property type="entry name" value="AAT_like"/>
    <property type="match status" value="1"/>
</dbReference>
<keyword evidence="7" id="KW-1185">Reference proteome</keyword>
<evidence type="ECO:0000313" key="6">
    <source>
        <dbReference type="EMBL" id="GHE28395.1"/>
    </source>
</evidence>
<keyword evidence="4" id="KW-0663">Pyridoxal phosphate</keyword>
<evidence type="ECO:0000313" key="7">
    <source>
        <dbReference type="Proteomes" id="UP000620550"/>
    </source>
</evidence>
<organism evidence="6 7">
    <name type="scientific">Sphingobacterium griseoflavum</name>
    <dbReference type="NCBI Taxonomy" id="1474952"/>
    <lineage>
        <taxon>Bacteria</taxon>
        <taxon>Pseudomonadati</taxon>
        <taxon>Bacteroidota</taxon>
        <taxon>Sphingobacteriia</taxon>
        <taxon>Sphingobacteriales</taxon>
        <taxon>Sphingobacteriaceae</taxon>
        <taxon>Sphingobacterium</taxon>
    </lineage>
</organism>